<dbReference type="EMBL" id="MNCJ02000318">
    <property type="protein sequence ID" value="KAF5815958.1"/>
    <property type="molecule type" value="Genomic_DNA"/>
</dbReference>
<sequence>MGNYMETCIQREEKPQLQQDKVEDIKQDPGKVRGNYGMERSRMRVKLVLTKDELEWLLMQMKNKQGKRFEDVLGEIEKSRISGKSVAGWKPSLESIMETPEVHHEMIRS</sequence>
<name>A0A251VBX1_HELAN</name>
<dbReference type="OMA" id="MGNCIET"/>
<organism evidence="2 3">
    <name type="scientific">Helianthus annuus</name>
    <name type="common">Common sunflower</name>
    <dbReference type="NCBI Taxonomy" id="4232"/>
    <lineage>
        <taxon>Eukaryota</taxon>
        <taxon>Viridiplantae</taxon>
        <taxon>Streptophyta</taxon>
        <taxon>Embryophyta</taxon>
        <taxon>Tracheophyta</taxon>
        <taxon>Spermatophyta</taxon>
        <taxon>Magnoliopsida</taxon>
        <taxon>eudicotyledons</taxon>
        <taxon>Gunneridae</taxon>
        <taxon>Pentapetalae</taxon>
        <taxon>asterids</taxon>
        <taxon>campanulids</taxon>
        <taxon>Asterales</taxon>
        <taxon>Asteraceae</taxon>
        <taxon>Asteroideae</taxon>
        <taxon>Heliantheae alliance</taxon>
        <taxon>Heliantheae</taxon>
        <taxon>Helianthus</taxon>
    </lineage>
</organism>
<gene>
    <name evidence="2" type="ORF">HannXRQ_Chr03g0083501</name>
    <name evidence="1" type="ORF">HanXRQr2_Chr03g0128991</name>
</gene>
<reference evidence="1 3" key="1">
    <citation type="journal article" date="2017" name="Nature">
        <title>The sunflower genome provides insights into oil metabolism, flowering and Asterid evolution.</title>
        <authorList>
            <person name="Badouin H."/>
            <person name="Gouzy J."/>
            <person name="Grassa C.J."/>
            <person name="Murat F."/>
            <person name="Staton S.E."/>
            <person name="Cottret L."/>
            <person name="Lelandais-Briere C."/>
            <person name="Owens G.L."/>
            <person name="Carrere S."/>
            <person name="Mayjonade B."/>
            <person name="Legrand L."/>
            <person name="Gill N."/>
            <person name="Kane N.C."/>
            <person name="Bowers J.E."/>
            <person name="Hubner S."/>
            <person name="Bellec A."/>
            <person name="Berard A."/>
            <person name="Berges H."/>
            <person name="Blanchet N."/>
            <person name="Boniface M.C."/>
            <person name="Brunel D."/>
            <person name="Catrice O."/>
            <person name="Chaidir N."/>
            <person name="Claudel C."/>
            <person name="Donnadieu C."/>
            <person name="Faraut T."/>
            <person name="Fievet G."/>
            <person name="Helmstetter N."/>
            <person name="King M."/>
            <person name="Knapp S.J."/>
            <person name="Lai Z."/>
            <person name="Le Paslier M.C."/>
            <person name="Lippi Y."/>
            <person name="Lorenzon L."/>
            <person name="Mandel J.R."/>
            <person name="Marage G."/>
            <person name="Marchand G."/>
            <person name="Marquand E."/>
            <person name="Bret-Mestries E."/>
            <person name="Morien E."/>
            <person name="Nambeesan S."/>
            <person name="Nguyen T."/>
            <person name="Pegot-Espagnet P."/>
            <person name="Pouilly N."/>
            <person name="Raftis F."/>
            <person name="Sallet E."/>
            <person name="Schiex T."/>
            <person name="Thomas J."/>
            <person name="Vandecasteele C."/>
            <person name="Vares D."/>
            <person name="Vear F."/>
            <person name="Vautrin S."/>
            <person name="Crespi M."/>
            <person name="Mangin B."/>
            <person name="Burke J.M."/>
            <person name="Salse J."/>
            <person name="Munos S."/>
            <person name="Vincourt P."/>
            <person name="Rieseberg L.H."/>
            <person name="Langlade N.B."/>
        </authorList>
    </citation>
    <scope>NUCLEOTIDE SEQUENCE [LARGE SCALE GENOMIC DNA]</scope>
    <source>
        <strain evidence="3">cv. SF193</strain>
        <tissue evidence="1">Leaves</tissue>
    </source>
</reference>
<proteinExistence type="predicted"/>
<dbReference type="PANTHER" id="PTHR35704">
    <property type="entry name" value="OS02G0254600 PROTEIN"/>
    <property type="match status" value="1"/>
</dbReference>
<keyword evidence="3" id="KW-1185">Reference proteome</keyword>
<evidence type="ECO:0000313" key="1">
    <source>
        <dbReference type="EMBL" id="KAF5815958.1"/>
    </source>
</evidence>
<reference evidence="2" key="2">
    <citation type="submission" date="2017-02" db="EMBL/GenBank/DDBJ databases">
        <title>Sunflower complete genome.</title>
        <authorList>
            <person name="Langlade N."/>
            <person name="Munos S."/>
        </authorList>
    </citation>
    <scope>NUCLEOTIDE SEQUENCE [LARGE SCALE GENOMIC DNA]</scope>
    <source>
        <tissue evidence="2">Leaves</tissue>
    </source>
</reference>
<dbReference type="EMBL" id="CM007892">
    <property type="protein sequence ID" value="OTG32151.1"/>
    <property type="molecule type" value="Genomic_DNA"/>
</dbReference>
<accession>A0A251VBX1</accession>
<dbReference type="Gramene" id="mRNA:HanXRQr2_Chr03g0128991">
    <property type="protein sequence ID" value="CDS:HanXRQr2_Chr03g0128991.1"/>
    <property type="gene ID" value="HanXRQr2_Chr03g0128991"/>
</dbReference>
<reference evidence="1" key="3">
    <citation type="submission" date="2020-06" db="EMBL/GenBank/DDBJ databases">
        <title>Helianthus annuus Genome sequencing and assembly Release 2.</title>
        <authorList>
            <person name="Gouzy J."/>
            <person name="Langlade N."/>
            <person name="Munos S."/>
        </authorList>
    </citation>
    <scope>NUCLEOTIDE SEQUENCE</scope>
    <source>
        <tissue evidence="1">Leaves</tissue>
    </source>
</reference>
<dbReference type="FunCoup" id="A0A251VBX1">
    <property type="interactions" value="245"/>
</dbReference>
<protein>
    <submittedName>
        <fullName evidence="2">Uncharacterized protein</fullName>
    </submittedName>
</protein>
<dbReference type="PANTHER" id="PTHR35704:SF1">
    <property type="entry name" value="OS02G0254600 PROTEIN"/>
    <property type="match status" value="1"/>
</dbReference>
<evidence type="ECO:0000313" key="2">
    <source>
        <dbReference type="EMBL" id="OTG32151.1"/>
    </source>
</evidence>
<dbReference type="InParanoid" id="A0A251VBX1"/>
<evidence type="ECO:0000313" key="3">
    <source>
        <dbReference type="Proteomes" id="UP000215914"/>
    </source>
</evidence>
<dbReference type="Proteomes" id="UP000215914">
    <property type="component" value="Chromosome 3"/>
</dbReference>
<dbReference type="AlphaFoldDB" id="A0A251VBX1"/>